<protein>
    <recommendedName>
        <fullName evidence="2">tRNA (guanine(46)-N(7))-methyltransferase</fullName>
        <ecNumber evidence="2">2.1.1.33</ecNumber>
    </recommendedName>
</protein>
<dbReference type="Gene3D" id="3.40.50.150">
    <property type="entry name" value="Vaccinia Virus protein VP39"/>
    <property type="match status" value="1"/>
</dbReference>
<dbReference type="EMBL" id="UOEG01000212">
    <property type="protein sequence ID" value="VAW00695.1"/>
    <property type="molecule type" value="Genomic_DNA"/>
</dbReference>
<evidence type="ECO:0000256" key="6">
    <source>
        <dbReference type="ARBA" id="ARBA00022694"/>
    </source>
</evidence>
<feature type="non-terminal residue" evidence="7">
    <location>
        <position position="87"/>
    </location>
</feature>
<gene>
    <name evidence="7" type="ORF">MNBD_ALPHA07-1363</name>
</gene>
<comment type="catalytic activity">
    <reaction evidence="1">
        <text>guanosine(46) in tRNA + S-adenosyl-L-methionine = N(7)-methylguanosine(46) in tRNA + S-adenosyl-L-homocysteine</text>
        <dbReference type="Rhea" id="RHEA:42708"/>
        <dbReference type="Rhea" id="RHEA-COMP:10188"/>
        <dbReference type="Rhea" id="RHEA-COMP:10189"/>
        <dbReference type="ChEBI" id="CHEBI:57856"/>
        <dbReference type="ChEBI" id="CHEBI:59789"/>
        <dbReference type="ChEBI" id="CHEBI:74269"/>
        <dbReference type="ChEBI" id="CHEBI:74480"/>
        <dbReference type="EC" id="2.1.1.33"/>
    </reaction>
</comment>
<evidence type="ECO:0000313" key="7">
    <source>
        <dbReference type="EMBL" id="VAW00695.1"/>
    </source>
</evidence>
<evidence type="ECO:0000256" key="4">
    <source>
        <dbReference type="ARBA" id="ARBA00022679"/>
    </source>
</evidence>
<proteinExistence type="predicted"/>
<keyword evidence="4 7" id="KW-0808">Transferase</keyword>
<name>A0A3B0S373_9ZZZZ</name>
<organism evidence="7">
    <name type="scientific">hydrothermal vent metagenome</name>
    <dbReference type="NCBI Taxonomy" id="652676"/>
    <lineage>
        <taxon>unclassified sequences</taxon>
        <taxon>metagenomes</taxon>
        <taxon>ecological metagenomes</taxon>
    </lineage>
</organism>
<keyword evidence="3 7" id="KW-0489">Methyltransferase</keyword>
<evidence type="ECO:0000256" key="1">
    <source>
        <dbReference type="ARBA" id="ARBA00000142"/>
    </source>
</evidence>
<evidence type="ECO:0000256" key="2">
    <source>
        <dbReference type="ARBA" id="ARBA00011977"/>
    </source>
</evidence>
<keyword evidence="5" id="KW-0949">S-adenosyl-L-methionine</keyword>
<dbReference type="InterPro" id="IPR029063">
    <property type="entry name" value="SAM-dependent_MTases_sf"/>
</dbReference>
<dbReference type="AlphaFoldDB" id="A0A3B0S373"/>
<keyword evidence="6" id="KW-0819">tRNA processing</keyword>
<reference evidence="7" key="1">
    <citation type="submission" date="2018-06" db="EMBL/GenBank/DDBJ databases">
        <authorList>
            <person name="Zhirakovskaya E."/>
        </authorList>
    </citation>
    <scope>NUCLEOTIDE SEQUENCE</scope>
</reference>
<dbReference type="GO" id="GO:0008176">
    <property type="term" value="F:tRNA (guanine(46)-N7)-methyltransferase activity"/>
    <property type="evidence" value="ECO:0007669"/>
    <property type="project" value="UniProtKB-EC"/>
</dbReference>
<dbReference type="InterPro" id="IPR003358">
    <property type="entry name" value="tRNA_(Gua-N-7)_MeTrfase_Trmb"/>
</dbReference>
<dbReference type="PROSITE" id="PS51625">
    <property type="entry name" value="SAM_MT_TRMB"/>
    <property type="match status" value="1"/>
</dbReference>
<evidence type="ECO:0000256" key="3">
    <source>
        <dbReference type="ARBA" id="ARBA00022603"/>
    </source>
</evidence>
<accession>A0A3B0S373</accession>
<evidence type="ECO:0000256" key="5">
    <source>
        <dbReference type="ARBA" id="ARBA00022691"/>
    </source>
</evidence>
<sequence>MTKPIRPHRNFYGRLKGKSLKPNQKTYLAEDLTALSPGPVSWQDNPERTPLDLNALFGPRPVWLEIGFGGGEHMVHQAAQNPDTGLI</sequence>
<dbReference type="EC" id="2.1.1.33" evidence="2"/>